<dbReference type="Proteomes" id="UP000272942">
    <property type="component" value="Unassembled WGS sequence"/>
</dbReference>
<evidence type="ECO:0000313" key="1">
    <source>
        <dbReference type="EMBL" id="VDP89687.1"/>
    </source>
</evidence>
<keyword evidence="2" id="KW-1185">Reference proteome</keyword>
<protein>
    <submittedName>
        <fullName evidence="1 3">Uncharacterized protein</fullName>
    </submittedName>
</protein>
<accession>A0A183AZN1</accession>
<gene>
    <name evidence="1" type="ORF">ECPE_LOCUS12415</name>
</gene>
<evidence type="ECO:0000313" key="3">
    <source>
        <dbReference type="WBParaSite" id="ECPE_0001245201-mRNA-1"/>
    </source>
</evidence>
<dbReference type="EMBL" id="UZAN01052807">
    <property type="protein sequence ID" value="VDP89687.1"/>
    <property type="molecule type" value="Genomic_DNA"/>
</dbReference>
<name>A0A183AZN1_9TREM</name>
<dbReference type="AlphaFoldDB" id="A0A183AZN1"/>
<reference evidence="1 2" key="2">
    <citation type="submission" date="2018-11" db="EMBL/GenBank/DDBJ databases">
        <authorList>
            <consortium name="Pathogen Informatics"/>
        </authorList>
    </citation>
    <scope>NUCLEOTIDE SEQUENCE [LARGE SCALE GENOMIC DNA]</scope>
    <source>
        <strain evidence="1 2">Egypt</strain>
    </source>
</reference>
<dbReference type="WBParaSite" id="ECPE_0001245201-mRNA-1">
    <property type="protein sequence ID" value="ECPE_0001245201-mRNA-1"/>
    <property type="gene ID" value="ECPE_0001245201"/>
</dbReference>
<reference evidence="3" key="1">
    <citation type="submission" date="2016-06" db="UniProtKB">
        <authorList>
            <consortium name="WormBaseParasite"/>
        </authorList>
    </citation>
    <scope>IDENTIFICATION</scope>
</reference>
<proteinExistence type="predicted"/>
<sequence>MKSSVPGVLIRGHRPASANRWTTISNLSDRSEPMRDNADLRWSFKSRRRQRAHCARPGSRSLGQETNKLFVAKGDQKEFDWDVPKNSYLVPQVQPRPRKQIQLCLVNENKKTDDLLECQNVSQSNQHAGADSDYLSNLNEIKTTYLPLRPSKLLSSQLLMAAKAGDVSQELIFSDLTASLCERRWHEKLIYSTVVGPVPSSMFLNVSQFLNLKLALGAASNVAPRNVNYYTLSH</sequence>
<organism evidence="3">
    <name type="scientific">Echinostoma caproni</name>
    <dbReference type="NCBI Taxonomy" id="27848"/>
    <lineage>
        <taxon>Eukaryota</taxon>
        <taxon>Metazoa</taxon>
        <taxon>Spiralia</taxon>
        <taxon>Lophotrochozoa</taxon>
        <taxon>Platyhelminthes</taxon>
        <taxon>Trematoda</taxon>
        <taxon>Digenea</taxon>
        <taxon>Plagiorchiida</taxon>
        <taxon>Echinostomata</taxon>
        <taxon>Echinostomatoidea</taxon>
        <taxon>Echinostomatidae</taxon>
        <taxon>Echinostoma</taxon>
    </lineage>
</organism>
<evidence type="ECO:0000313" key="2">
    <source>
        <dbReference type="Proteomes" id="UP000272942"/>
    </source>
</evidence>